<protein>
    <recommendedName>
        <fullName evidence="3">Aromatic-ring opening dioxygenase LigAB LigA subunit</fullName>
    </recommendedName>
</protein>
<evidence type="ECO:0008006" key="3">
    <source>
        <dbReference type="Google" id="ProtNLM"/>
    </source>
</evidence>
<organism evidence="1 2">
    <name type="scientific">Pseudonocardia benzenivorans</name>
    <dbReference type="NCBI Taxonomy" id="228005"/>
    <lineage>
        <taxon>Bacteria</taxon>
        <taxon>Bacillati</taxon>
        <taxon>Actinomycetota</taxon>
        <taxon>Actinomycetes</taxon>
        <taxon>Pseudonocardiales</taxon>
        <taxon>Pseudonocardiaceae</taxon>
        <taxon>Pseudonocardia</taxon>
    </lineage>
</organism>
<evidence type="ECO:0000313" key="1">
    <source>
        <dbReference type="EMBL" id="MFD1235984.1"/>
    </source>
</evidence>
<sequence>MNIILDELLRRAVTDADFREEARRAPHDAADRAGIPLADLTAVIEGDVVALHDRGAHPLLIMQLAGSLGIDPMERFGQA</sequence>
<dbReference type="Proteomes" id="UP001597182">
    <property type="component" value="Unassembled WGS sequence"/>
</dbReference>
<keyword evidence="2" id="KW-1185">Reference proteome</keyword>
<comment type="caution">
    <text evidence="1">The sequence shown here is derived from an EMBL/GenBank/DDBJ whole genome shotgun (WGS) entry which is preliminary data.</text>
</comment>
<name>A0ABW3VPA3_9PSEU</name>
<dbReference type="InterPro" id="IPR036622">
    <property type="entry name" value="LigA_sf"/>
</dbReference>
<dbReference type="EMBL" id="JBHTMB010000193">
    <property type="protein sequence ID" value="MFD1235984.1"/>
    <property type="molecule type" value="Genomic_DNA"/>
</dbReference>
<evidence type="ECO:0000313" key="2">
    <source>
        <dbReference type="Proteomes" id="UP001597182"/>
    </source>
</evidence>
<accession>A0ABW3VPA3</accession>
<dbReference type="Gene3D" id="1.10.700.10">
    <property type="entry name" value="Dioxygenase LigAB, LigA subunit"/>
    <property type="match status" value="1"/>
</dbReference>
<proteinExistence type="predicted"/>
<reference evidence="2" key="1">
    <citation type="journal article" date="2019" name="Int. J. Syst. Evol. Microbiol.">
        <title>The Global Catalogue of Microorganisms (GCM) 10K type strain sequencing project: providing services to taxonomists for standard genome sequencing and annotation.</title>
        <authorList>
            <consortium name="The Broad Institute Genomics Platform"/>
            <consortium name="The Broad Institute Genome Sequencing Center for Infectious Disease"/>
            <person name="Wu L."/>
            <person name="Ma J."/>
        </authorList>
    </citation>
    <scope>NUCLEOTIDE SEQUENCE [LARGE SCALE GENOMIC DNA]</scope>
    <source>
        <strain evidence="2">CCUG 49018</strain>
    </source>
</reference>
<dbReference type="RefSeq" id="WP_379653108.1">
    <property type="nucleotide sequence ID" value="NZ_JBHTMB010000193.1"/>
</dbReference>
<gene>
    <name evidence="1" type="ORF">ACFQ34_22040</name>
</gene>